<dbReference type="GO" id="GO:0005783">
    <property type="term" value="C:endoplasmic reticulum"/>
    <property type="evidence" value="ECO:0007669"/>
    <property type="project" value="TreeGrafter"/>
</dbReference>
<feature type="domain" description="Methyltransferase type 11" evidence="3">
    <location>
        <begin position="89"/>
        <end position="175"/>
    </location>
</feature>
<dbReference type="CDD" id="cd02440">
    <property type="entry name" value="AdoMet_MTases"/>
    <property type="match status" value="1"/>
</dbReference>
<dbReference type="GO" id="GO:0016126">
    <property type="term" value="P:sterol biosynthetic process"/>
    <property type="evidence" value="ECO:0007669"/>
    <property type="project" value="TreeGrafter"/>
</dbReference>
<dbReference type="InterPro" id="IPR029063">
    <property type="entry name" value="SAM-dependent_MTases_sf"/>
</dbReference>
<dbReference type="GO" id="GO:0003838">
    <property type="term" value="F:sterol 24-C-methyltransferase activity"/>
    <property type="evidence" value="ECO:0007669"/>
    <property type="project" value="TreeGrafter"/>
</dbReference>
<evidence type="ECO:0000313" key="4">
    <source>
        <dbReference type="EMBL" id="CAI5448795.1"/>
    </source>
</evidence>
<evidence type="ECO:0000256" key="2">
    <source>
        <dbReference type="ARBA" id="ARBA00038188"/>
    </source>
</evidence>
<dbReference type="PANTHER" id="PTHR44068">
    <property type="entry name" value="ZGC:194242"/>
    <property type="match status" value="1"/>
</dbReference>
<reference evidence="4" key="1">
    <citation type="submission" date="2022-11" db="EMBL/GenBank/DDBJ databases">
        <authorList>
            <person name="Kikuchi T."/>
        </authorList>
    </citation>
    <scope>NUCLEOTIDE SEQUENCE</scope>
    <source>
        <strain evidence="4">PS1010</strain>
    </source>
</reference>
<accession>A0A9P1N296</accession>
<gene>
    <name evidence="4" type="ORF">CAMP_LOCUS11432</name>
</gene>
<name>A0A9P1N296_9PELO</name>
<sequence>MLSTIQQIWMWIFDRFILYPLMRWIAPKLGVKFMNLGYVLDENDQKIKQFLERIPEYETNGPEKAHLNLYEKALSLHDSYPTFENLEILEVSCGQANSLKWIQRHHGPKSLIGCDKIVSNSKNLENVIYGDAQNLPFKDNSFDIVLNVEASHLYMDCAKFFEEVHRVLRPNGYFLWLDLRYPNEVEILKRTTSRAGLKLEILNDITGNVICGLHETTVKYDRILKKSPKLIQLLFSNVLRTTYCAPGTQTYNRLVKRERLYLAGKWTKP</sequence>
<dbReference type="InterPro" id="IPR013216">
    <property type="entry name" value="Methyltransf_11"/>
</dbReference>
<dbReference type="Gene3D" id="3.40.50.150">
    <property type="entry name" value="Vaccinia Virus protein VP39"/>
    <property type="match status" value="1"/>
</dbReference>
<evidence type="ECO:0000259" key="3">
    <source>
        <dbReference type="Pfam" id="PF08241"/>
    </source>
</evidence>
<dbReference type="AlphaFoldDB" id="A0A9P1N296"/>
<keyword evidence="5" id="KW-1185">Reference proteome</keyword>
<evidence type="ECO:0000256" key="1">
    <source>
        <dbReference type="ARBA" id="ARBA00022679"/>
    </source>
</evidence>
<dbReference type="SUPFAM" id="SSF53335">
    <property type="entry name" value="S-adenosyl-L-methionine-dependent methyltransferases"/>
    <property type="match status" value="1"/>
</dbReference>
<dbReference type="InterPro" id="IPR050447">
    <property type="entry name" value="Erg6_SMT_methyltransf"/>
</dbReference>
<dbReference type="OrthoDB" id="506498at2759"/>
<evidence type="ECO:0000313" key="5">
    <source>
        <dbReference type="Proteomes" id="UP001152747"/>
    </source>
</evidence>
<dbReference type="Pfam" id="PF08241">
    <property type="entry name" value="Methyltransf_11"/>
    <property type="match status" value="1"/>
</dbReference>
<keyword evidence="1" id="KW-0808">Transferase</keyword>
<dbReference type="EMBL" id="CANHGI010000004">
    <property type="protein sequence ID" value="CAI5448795.1"/>
    <property type="molecule type" value="Genomic_DNA"/>
</dbReference>
<dbReference type="PANTHER" id="PTHR44068:SF1">
    <property type="entry name" value="HYPOTHETICAL LOC100005854"/>
    <property type="match status" value="1"/>
</dbReference>
<organism evidence="4 5">
    <name type="scientific">Caenorhabditis angaria</name>
    <dbReference type="NCBI Taxonomy" id="860376"/>
    <lineage>
        <taxon>Eukaryota</taxon>
        <taxon>Metazoa</taxon>
        <taxon>Ecdysozoa</taxon>
        <taxon>Nematoda</taxon>
        <taxon>Chromadorea</taxon>
        <taxon>Rhabditida</taxon>
        <taxon>Rhabditina</taxon>
        <taxon>Rhabditomorpha</taxon>
        <taxon>Rhabditoidea</taxon>
        <taxon>Rhabditidae</taxon>
        <taxon>Peloderinae</taxon>
        <taxon>Caenorhabditis</taxon>
    </lineage>
</organism>
<protein>
    <recommendedName>
        <fullName evidence="3">Methyltransferase type 11 domain-containing protein</fullName>
    </recommendedName>
</protein>
<comment type="caution">
    <text evidence="4">The sequence shown here is derived from an EMBL/GenBank/DDBJ whole genome shotgun (WGS) entry which is preliminary data.</text>
</comment>
<proteinExistence type="inferred from homology"/>
<dbReference type="Proteomes" id="UP001152747">
    <property type="component" value="Unassembled WGS sequence"/>
</dbReference>
<comment type="similarity">
    <text evidence="2">Belongs to the class I-like SAM-binding methyltransferase superfamily. Erg6/SMT family.</text>
</comment>